<evidence type="ECO:0000313" key="3">
    <source>
        <dbReference type="Proteomes" id="UP000278627"/>
    </source>
</evidence>
<evidence type="ECO:0000256" key="1">
    <source>
        <dbReference type="SAM" id="Phobius"/>
    </source>
</evidence>
<proteinExistence type="predicted"/>
<sequence>MQKNCANISLKSTSLVSKSTLIAFVLDDCSRKNIGIALLPITFVYVCVGLALATIAIVFLCDTLVSAIWWPTDHRAQY</sequence>
<evidence type="ECO:0000313" key="2">
    <source>
        <dbReference type="EMBL" id="VDN90313.1"/>
    </source>
</evidence>
<dbReference type="AlphaFoldDB" id="A0A0N4TLB2"/>
<name>A0A0N4TLB2_BRUPA</name>
<protein>
    <submittedName>
        <fullName evidence="4">Aa_trans domain-containing protein</fullName>
    </submittedName>
</protein>
<feature type="transmembrane region" description="Helical" evidence="1">
    <location>
        <begin position="41"/>
        <end position="70"/>
    </location>
</feature>
<keyword evidence="1" id="KW-1133">Transmembrane helix</keyword>
<keyword evidence="1" id="KW-0812">Transmembrane</keyword>
<evidence type="ECO:0000313" key="4">
    <source>
        <dbReference type="WBParaSite" id="BPAG_0000916501-mRNA-1"/>
    </source>
</evidence>
<organism evidence="4">
    <name type="scientific">Brugia pahangi</name>
    <name type="common">Filarial nematode worm</name>
    <dbReference type="NCBI Taxonomy" id="6280"/>
    <lineage>
        <taxon>Eukaryota</taxon>
        <taxon>Metazoa</taxon>
        <taxon>Ecdysozoa</taxon>
        <taxon>Nematoda</taxon>
        <taxon>Chromadorea</taxon>
        <taxon>Rhabditida</taxon>
        <taxon>Spirurina</taxon>
        <taxon>Spiruromorpha</taxon>
        <taxon>Filarioidea</taxon>
        <taxon>Onchocercidae</taxon>
        <taxon>Brugia</taxon>
    </lineage>
</organism>
<dbReference type="Proteomes" id="UP000278627">
    <property type="component" value="Unassembled WGS sequence"/>
</dbReference>
<dbReference type="EMBL" id="UZAD01013147">
    <property type="protein sequence ID" value="VDN90313.1"/>
    <property type="molecule type" value="Genomic_DNA"/>
</dbReference>
<keyword evidence="3" id="KW-1185">Reference proteome</keyword>
<reference evidence="2 3" key="2">
    <citation type="submission" date="2018-11" db="EMBL/GenBank/DDBJ databases">
        <authorList>
            <consortium name="Pathogen Informatics"/>
        </authorList>
    </citation>
    <scope>NUCLEOTIDE SEQUENCE [LARGE SCALE GENOMIC DNA]</scope>
</reference>
<accession>A0A0N4TLB2</accession>
<reference evidence="4" key="1">
    <citation type="submission" date="2017-02" db="UniProtKB">
        <authorList>
            <consortium name="WormBaseParasite"/>
        </authorList>
    </citation>
    <scope>IDENTIFICATION</scope>
</reference>
<dbReference type="WBParaSite" id="BPAG_0000916501-mRNA-1">
    <property type="protein sequence ID" value="BPAG_0000916501-mRNA-1"/>
    <property type="gene ID" value="BPAG_0000916501"/>
</dbReference>
<gene>
    <name evidence="2" type="ORF">BPAG_LOCUS9127</name>
</gene>
<keyword evidence="1" id="KW-0472">Membrane</keyword>